<reference evidence="2 3" key="1">
    <citation type="submission" date="2024-09" db="EMBL/GenBank/DDBJ databases">
        <authorList>
            <person name="Sun Q."/>
            <person name="Mori K."/>
        </authorList>
    </citation>
    <scope>NUCLEOTIDE SEQUENCE [LARGE SCALE GENOMIC DNA]</scope>
    <source>
        <strain evidence="2 3">JCM 11201</strain>
    </source>
</reference>
<gene>
    <name evidence="2" type="ORF">ACFFMS_01585</name>
</gene>
<organism evidence="2 3">
    <name type="scientific">Ectobacillus funiculus</name>
    <dbReference type="NCBI Taxonomy" id="137993"/>
    <lineage>
        <taxon>Bacteria</taxon>
        <taxon>Bacillati</taxon>
        <taxon>Bacillota</taxon>
        <taxon>Bacilli</taxon>
        <taxon>Bacillales</taxon>
        <taxon>Bacillaceae</taxon>
        <taxon>Ectobacillus</taxon>
    </lineage>
</organism>
<sequence>MEFIITESAEEQLKKLNIAPLCLRIDIQPVGTCSAVVDIDLTLDERQHDDVIFEKNGLTILANSFARDYLGSKVKLDHVAAFRLTTPNETLAYGLSVKRK</sequence>
<keyword evidence="3" id="KW-1185">Reference proteome</keyword>
<dbReference type="EMBL" id="JBHMAF010000008">
    <property type="protein sequence ID" value="MFB9757246.1"/>
    <property type="molecule type" value="Genomic_DNA"/>
</dbReference>
<dbReference type="InterPro" id="IPR000361">
    <property type="entry name" value="ATAP_core_dom"/>
</dbReference>
<name>A0ABV5W9H4_9BACI</name>
<dbReference type="Proteomes" id="UP001589609">
    <property type="component" value="Unassembled WGS sequence"/>
</dbReference>
<evidence type="ECO:0000313" key="2">
    <source>
        <dbReference type="EMBL" id="MFB9757246.1"/>
    </source>
</evidence>
<dbReference type="Gene3D" id="2.60.300.12">
    <property type="entry name" value="HesB-like domain"/>
    <property type="match status" value="1"/>
</dbReference>
<dbReference type="RefSeq" id="WP_379947553.1">
    <property type="nucleotide sequence ID" value="NZ_JBHMAF010000008.1"/>
</dbReference>
<dbReference type="SUPFAM" id="SSF89360">
    <property type="entry name" value="HesB-like domain"/>
    <property type="match status" value="1"/>
</dbReference>
<evidence type="ECO:0000313" key="3">
    <source>
        <dbReference type="Proteomes" id="UP001589609"/>
    </source>
</evidence>
<accession>A0ABV5W9H4</accession>
<feature type="domain" description="Core" evidence="1">
    <location>
        <begin position="1"/>
        <end position="96"/>
    </location>
</feature>
<evidence type="ECO:0000259" key="1">
    <source>
        <dbReference type="Pfam" id="PF01521"/>
    </source>
</evidence>
<comment type="caution">
    <text evidence="2">The sequence shown here is derived from an EMBL/GenBank/DDBJ whole genome shotgun (WGS) entry which is preliminary data.</text>
</comment>
<protein>
    <submittedName>
        <fullName evidence="2">Iron-sulfur cluster biosynthesis family protein</fullName>
    </submittedName>
</protein>
<dbReference type="Pfam" id="PF01521">
    <property type="entry name" value="Fe-S_biosyn"/>
    <property type="match status" value="1"/>
</dbReference>
<proteinExistence type="predicted"/>
<dbReference type="InterPro" id="IPR035903">
    <property type="entry name" value="HesB-like_dom_sf"/>
</dbReference>